<dbReference type="InterPro" id="IPR015943">
    <property type="entry name" value="WD40/YVTN_repeat-like_dom_sf"/>
</dbReference>
<accession>A0A183L9F1</accession>
<protein>
    <submittedName>
        <fullName evidence="1">Uncharacterized protein</fullName>
    </submittedName>
</protein>
<dbReference type="PANTHER" id="PTHR19858:SF0">
    <property type="entry name" value="PERIODIC TRYPTOPHAN PROTEIN 2 HOMOLOG"/>
    <property type="match status" value="1"/>
</dbReference>
<dbReference type="InterPro" id="IPR027145">
    <property type="entry name" value="PWP2"/>
</dbReference>
<proteinExistence type="predicted"/>
<keyword evidence="2" id="KW-1185">Reference proteome</keyword>
<dbReference type="SMART" id="SM00320">
    <property type="entry name" value="WD40"/>
    <property type="match status" value="3"/>
</dbReference>
<dbReference type="Pfam" id="PF00400">
    <property type="entry name" value="WD40"/>
    <property type="match status" value="2"/>
</dbReference>
<name>A0A183L9F1_9TREM</name>
<feature type="non-terminal residue" evidence="1">
    <location>
        <position position="223"/>
    </location>
</feature>
<reference evidence="1 2" key="1">
    <citation type="submission" date="2018-11" db="EMBL/GenBank/DDBJ databases">
        <authorList>
            <consortium name="Pathogen Informatics"/>
        </authorList>
    </citation>
    <scope>NUCLEOTIDE SEQUENCE [LARGE SCALE GENOMIC DNA]</scope>
    <source>
        <strain evidence="1 2">Zambia</strain>
    </source>
</reference>
<dbReference type="GO" id="GO:0034388">
    <property type="term" value="C:Pwp2p-containing subcomplex of 90S preribosome"/>
    <property type="evidence" value="ECO:0007669"/>
    <property type="project" value="TreeGrafter"/>
</dbReference>
<organism evidence="1 2">
    <name type="scientific">Schistosoma margrebowiei</name>
    <dbReference type="NCBI Taxonomy" id="48269"/>
    <lineage>
        <taxon>Eukaryota</taxon>
        <taxon>Metazoa</taxon>
        <taxon>Spiralia</taxon>
        <taxon>Lophotrochozoa</taxon>
        <taxon>Platyhelminthes</taxon>
        <taxon>Trematoda</taxon>
        <taxon>Digenea</taxon>
        <taxon>Strigeidida</taxon>
        <taxon>Schistosomatoidea</taxon>
        <taxon>Schistosomatidae</taxon>
        <taxon>Schistosoma</taxon>
    </lineage>
</organism>
<dbReference type="PANTHER" id="PTHR19858">
    <property type="entry name" value="WD40 REPEAT PROTEIN"/>
    <property type="match status" value="1"/>
</dbReference>
<dbReference type="GO" id="GO:0032040">
    <property type="term" value="C:small-subunit processome"/>
    <property type="evidence" value="ECO:0007669"/>
    <property type="project" value="TreeGrafter"/>
</dbReference>
<dbReference type="PROSITE" id="PS50082">
    <property type="entry name" value="WD_REPEATS_2"/>
    <property type="match status" value="2"/>
</dbReference>
<dbReference type="InterPro" id="IPR001680">
    <property type="entry name" value="WD40_rpt"/>
</dbReference>
<sequence length="223" mass="24631">MKMSEITARLLKQSGMGVAHKLAKPPYQFHTNEITSEKAKHHLQAKLLKLSGTLYRKIYRYTNSNEVQINDPVSAVAFHKDLKMLATGFESGLLLLHTFPDFIIISEVNISSLAINRNGDWIGAGSELFGQIAVWEWRSQSCYLRADSHSKEMTSLAYSPDGLHLVTGGYDNKVKVWRISGGRCVVTFTEHTAGVTGVAFPAQNSKVVLSASLDGTVRAHDLI</sequence>
<dbReference type="InterPro" id="IPR036322">
    <property type="entry name" value="WD40_repeat_dom_sf"/>
</dbReference>
<dbReference type="STRING" id="48269.A0A183L9F1"/>
<dbReference type="AlphaFoldDB" id="A0A183L9F1"/>
<dbReference type="SUPFAM" id="SSF50978">
    <property type="entry name" value="WD40 repeat-like"/>
    <property type="match status" value="1"/>
</dbReference>
<dbReference type="PROSITE" id="PS50294">
    <property type="entry name" value="WD_REPEATS_REGION"/>
    <property type="match status" value="2"/>
</dbReference>
<gene>
    <name evidence="1" type="ORF">SMRZ_LOCUS426</name>
</gene>
<dbReference type="EMBL" id="UZAI01000080">
    <property type="protein sequence ID" value="VDO48228.1"/>
    <property type="molecule type" value="Genomic_DNA"/>
</dbReference>
<evidence type="ECO:0000313" key="2">
    <source>
        <dbReference type="Proteomes" id="UP000277204"/>
    </source>
</evidence>
<dbReference type="Gene3D" id="2.130.10.10">
    <property type="entry name" value="YVTN repeat-like/Quinoprotein amine dehydrogenase"/>
    <property type="match status" value="1"/>
</dbReference>
<evidence type="ECO:0000313" key="1">
    <source>
        <dbReference type="EMBL" id="VDO48228.1"/>
    </source>
</evidence>
<dbReference type="Proteomes" id="UP000277204">
    <property type="component" value="Unassembled WGS sequence"/>
</dbReference>
<dbReference type="GO" id="GO:0000028">
    <property type="term" value="P:ribosomal small subunit assembly"/>
    <property type="evidence" value="ECO:0007669"/>
    <property type="project" value="TreeGrafter"/>
</dbReference>
<dbReference type="GO" id="GO:0000462">
    <property type="term" value="P:maturation of SSU-rRNA from tricistronic rRNA transcript (SSU-rRNA, 5.8S rRNA, LSU-rRNA)"/>
    <property type="evidence" value="ECO:0007669"/>
    <property type="project" value="TreeGrafter"/>
</dbReference>